<gene>
    <name evidence="3" type="ORF">V22_11320</name>
</gene>
<dbReference type="EMBL" id="CP036316">
    <property type="protein sequence ID" value="QDT63905.1"/>
    <property type="molecule type" value="Genomic_DNA"/>
</dbReference>
<evidence type="ECO:0000313" key="3">
    <source>
        <dbReference type="EMBL" id="QDT63905.1"/>
    </source>
</evidence>
<keyword evidence="4" id="KW-1185">Reference proteome</keyword>
<feature type="chain" id="PRO_5022201186" description="Secreted protein" evidence="2">
    <location>
        <begin position="28"/>
        <end position="283"/>
    </location>
</feature>
<evidence type="ECO:0008006" key="5">
    <source>
        <dbReference type="Google" id="ProtNLM"/>
    </source>
</evidence>
<protein>
    <recommendedName>
        <fullName evidence="5">Secreted protein</fullName>
    </recommendedName>
</protein>
<feature type="compositionally biased region" description="Basic and acidic residues" evidence="1">
    <location>
        <begin position="251"/>
        <end position="270"/>
    </location>
</feature>
<feature type="compositionally biased region" description="Low complexity" evidence="1">
    <location>
        <begin position="199"/>
        <end position="219"/>
    </location>
</feature>
<proteinExistence type="predicted"/>
<feature type="region of interest" description="Disordered" evidence="1">
    <location>
        <begin position="162"/>
        <end position="270"/>
    </location>
</feature>
<dbReference type="AlphaFoldDB" id="A0A517T696"/>
<dbReference type="KEGG" id="chya:V22_11320"/>
<evidence type="ECO:0000256" key="1">
    <source>
        <dbReference type="SAM" id="MobiDB-lite"/>
    </source>
</evidence>
<dbReference type="Proteomes" id="UP000319976">
    <property type="component" value="Chromosome"/>
</dbReference>
<organism evidence="3 4">
    <name type="scientific">Calycomorphotria hydatis</name>
    <dbReference type="NCBI Taxonomy" id="2528027"/>
    <lineage>
        <taxon>Bacteria</taxon>
        <taxon>Pseudomonadati</taxon>
        <taxon>Planctomycetota</taxon>
        <taxon>Planctomycetia</taxon>
        <taxon>Planctomycetales</taxon>
        <taxon>Planctomycetaceae</taxon>
        <taxon>Calycomorphotria</taxon>
    </lineage>
</organism>
<feature type="compositionally biased region" description="Basic and acidic residues" evidence="1">
    <location>
        <begin position="220"/>
        <end position="232"/>
    </location>
</feature>
<keyword evidence="2" id="KW-0732">Signal</keyword>
<reference evidence="3 4" key="1">
    <citation type="submission" date="2019-02" db="EMBL/GenBank/DDBJ databases">
        <title>Deep-cultivation of Planctomycetes and their phenomic and genomic characterization uncovers novel biology.</title>
        <authorList>
            <person name="Wiegand S."/>
            <person name="Jogler M."/>
            <person name="Boedeker C."/>
            <person name="Pinto D."/>
            <person name="Vollmers J."/>
            <person name="Rivas-Marin E."/>
            <person name="Kohn T."/>
            <person name="Peeters S.H."/>
            <person name="Heuer A."/>
            <person name="Rast P."/>
            <person name="Oberbeckmann S."/>
            <person name="Bunk B."/>
            <person name="Jeske O."/>
            <person name="Meyerdierks A."/>
            <person name="Storesund J.E."/>
            <person name="Kallscheuer N."/>
            <person name="Luecker S."/>
            <person name="Lage O.M."/>
            <person name="Pohl T."/>
            <person name="Merkel B.J."/>
            <person name="Hornburger P."/>
            <person name="Mueller R.-W."/>
            <person name="Bruemmer F."/>
            <person name="Labrenz M."/>
            <person name="Spormann A.M."/>
            <person name="Op den Camp H."/>
            <person name="Overmann J."/>
            <person name="Amann R."/>
            <person name="Jetten M.S.M."/>
            <person name="Mascher T."/>
            <person name="Medema M.H."/>
            <person name="Devos D.P."/>
            <person name="Kaster A.-K."/>
            <person name="Ovreas L."/>
            <person name="Rohde M."/>
            <person name="Galperin M.Y."/>
            <person name="Jogler C."/>
        </authorList>
    </citation>
    <scope>NUCLEOTIDE SEQUENCE [LARGE SCALE GENOMIC DNA]</scope>
    <source>
        <strain evidence="3 4">V22</strain>
    </source>
</reference>
<feature type="compositionally biased region" description="Polar residues" evidence="1">
    <location>
        <begin position="185"/>
        <end position="198"/>
    </location>
</feature>
<evidence type="ECO:0000256" key="2">
    <source>
        <dbReference type="SAM" id="SignalP"/>
    </source>
</evidence>
<name>A0A517T696_9PLAN</name>
<evidence type="ECO:0000313" key="4">
    <source>
        <dbReference type="Proteomes" id="UP000319976"/>
    </source>
</evidence>
<feature type="signal peptide" evidence="2">
    <location>
        <begin position="1"/>
        <end position="27"/>
    </location>
</feature>
<sequence length="283" mass="31910" precursor="true">MKGIMMKWTSFVLAGLAMVTAGSLAQAANPQEFHGLLQEARNHAQQLCQIAAPYQSAPGWSTLHQHAVEVSKLTTQAEVGLSRQDAGAVRQVARHLEELGECIEDVAEDLDDWRCPLTAGNIYDAHVAAAVNTAECLEEITERLEDVSDDLRFGHRHVVPGPVIQPVAPQPVNPYLQQGPRGRQSGWQQPFNQSRSFNQQGFGQRGPQPQHQQFVPQQRFDMRGRDRADRGRFQNQGRGFARQSYVPQGQLRRDAMANHPPQRERDERPRNFIQLPYGFSFSW</sequence>
<accession>A0A517T696</accession>